<keyword evidence="2" id="KW-1185">Reference proteome</keyword>
<reference evidence="1 2" key="1">
    <citation type="journal article" date="2016" name="Genome Announc.">
        <title>Draft Genome Sequence of the Thermotolerant Cyanobacterium Desertifilum sp. IPPAS B-1220.</title>
        <authorList>
            <person name="Mironov K.S."/>
            <person name="Sinetova M.A."/>
            <person name="Bolatkhan K."/>
            <person name="Zayadan B.K."/>
            <person name="Ustinova V.V."/>
            <person name="Kupriyanova E.V."/>
            <person name="Skrypnik A.N."/>
            <person name="Gogoleva N.E."/>
            <person name="Gogolev Y.V."/>
            <person name="Los D.A."/>
        </authorList>
    </citation>
    <scope>NUCLEOTIDE SEQUENCE [LARGE SCALE GENOMIC DNA]</scope>
    <source>
        <strain evidence="1 2">IPPAS B-1220</strain>
    </source>
</reference>
<protein>
    <submittedName>
        <fullName evidence="1">Uncharacterized protein</fullName>
    </submittedName>
</protein>
<accession>A0ACD5GRG7</accession>
<gene>
    <name evidence="1" type="ORF">BH720_027300</name>
</gene>
<sequence>MGDGQKIYYDDGNTTAFGVAVITDFNPAQDKIQLTRVNFAANISDGYILSVQSIENLPSTLLFVDNDGIKGLSSADELIAIVQGVTNLHLGASYFTFI</sequence>
<evidence type="ECO:0000313" key="1">
    <source>
        <dbReference type="EMBL" id="XPM63096.1"/>
    </source>
</evidence>
<evidence type="ECO:0000313" key="2">
    <source>
        <dbReference type="Proteomes" id="UP000095472"/>
    </source>
</evidence>
<dbReference type="EMBL" id="CP182909">
    <property type="protein sequence ID" value="XPM63096.1"/>
    <property type="molecule type" value="Genomic_DNA"/>
</dbReference>
<name>A0ACD5GRG7_9CYAN</name>
<proteinExistence type="predicted"/>
<organism evidence="1 2">
    <name type="scientific">Desertifilum tharense IPPAS B-1220</name>
    <dbReference type="NCBI Taxonomy" id="1781255"/>
    <lineage>
        <taxon>Bacteria</taxon>
        <taxon>Bacillati</taxon>
        <taxon>Cyanobacteriota</taxon>
        <taxon>Cyanophyceae</taxon>
        <taxon>Desertifilales</taxon>
        <taxon>Desertifilaceae</taxon>
        <taxon>Desertifilum</taxon>
    </lineage>
</organism>
<dbReference type="Proteomes" id="UP000095472">
    <property type="component" value="Chromosome"/>
</dbReference>